<evidence type="ECO:0000256" key="1">
    <source>
        <dbReference type="ARBA" id="ARBA00004651"/>
    </source>
</evidence>
<evidence type="ECO:0000256" key="2">
    <source>
        <dbReference type="ARBA" id="ARBA00022448"/>
    </source>
</evidence>
<protein>
    <submittedName>
        <fullName evidence="9">MFS transporter</fullName>
    </submittedName>
</protein>
<dbReference type="InterPro" id="IPR011701">
    <property type="entry name" value="MFS"/>
</dbReference>
<dbReference type="CDD" id="cd06173">
    <property type="entry name" value="MFS_MefA_like"/>
    <property type="match status" value="1"/>
</dbReference>
<dbReference type="GO" id="GO:0005886">
    <property type="term" value="C:plasma membrane"/>
    <property type="evidence" value="ECO:0007669"/>
    <property type="project" value="UniProtKB-SubCell"/>
</dbReference>
<keyword evidence="6 7" id="KW-0472">Membrane</keyword>
<keyword evidence="10" id="KW-1185">Reference proteome</keyword>
<feature type="transmembrane region" description="Helical" evidence="7">
    <location>
        <begin position="284"/>
        <end position="302"/>
    </location>
</feature>
<dbReference type="InterPro" id="IPR020846">
    <property type="entry name" value="MFS_dom"/>
</dbReference>
<dbReference type="PANTHER" id="PTHR43266:SF2">
    <property type="entry name" value="MAJOR FACILITATOR SUPERFAMILY (MFS) PROFILE DOMAIN-CONTAINING PROTEIN"/>
    <property type="match status" value="1"/>
</dbReference>
<accession>A0AA95MJW2</accession>
<sequence length="425" mass="45638">MFKILKNRNYLRFWLGQIVSQLGDGFTRIAIVYLVATLTKDPLAIGLVIFAQLLPTAFFGIFLGPLADKYNRKWLMVGADFYRMGIVCLMIPFHHSAVALIILIAFQGLGSALFDPARSSSIPDLVGEEHIQQAISLSQSTRAAMDIIGPSAGALLMMTNNYNFIFAIDSVTFAVSALFILSLRNLGKNKLAAAQSSESYFSTIGSGVKEVIGMPALRFLLILLMPITLVCGILNTNLIAVLTNEFHVSAFHFGFIEAASAVGVIFGAGFAAPYALKKLKPSTIFLLGTAAIGVLMVVIIPLDTLQLLYGIFPVYIWSIMTGVLNAFLNVPLSSIFLKITPSAFRGRGSSLLGITASTSSIIGILFGGWLSKEIGVLYGTAISGALLVIVAGFMPFLKGYKSLSANQQTESVPESAEPVVNETWG</sequence>
<dbReference type="AlphaFoldDB" id="A0AA95MJW2"/>
<dbReference type="Proteomes" id="UP001178288">
    <property type="component" value="Chromosome"/>
</dbReference>
<dbReference type="PANTHER" id="PTHR43266">
    <property type="entry name" value="MACROLIDE-EFFLUX PROTEIN"/>
    <property type="match status" value="1"/>
</dbReference>
<feature type="transmembrane region" description="Helical" evidence="7">
    <location>
        <begin position="164"/>
        <end position="183"/>
    </location>
</feature>
<feature type="transmembrane region" description="Helical" evidence="7">
    <location>
        <begin position="219"/>
        <end position="243"/>
    </location>
</feature>
<dbReference type="RefSeq" id="WP_066096894.1">
    <property type="nucleotide sequence ID" value="NZ_CP126114.1"/>
</dbReference>
<dbReference type="GO" id="GO:0022857">
    <property type="term" value="F:transmembrane transporter activity"/>
    <property type="evidence" value="ECO:0007669"/>
    <property type="project" value="InterPro"/>
</dbReference>
<feature type="transmembrane region" description="Helical" evidence="7">
    <location>
        <begin position="42"/>
        <end position="63"/>
    </location>
</feature>
<dbReference type="InterPro" id="IPR036259">
    <property type="entry name" value="MFS_trans_sf"/>
</dbReference>
<evidence type="ECO:0000256" key="7">
    <source>
        <dbReference type="SAM" id="Phobius"/>
    </source>
</evidence>
<keyword evidence="3" id="KW-1003">Cell membrane</keyword>
<feature type="domain" description="Major facilitator superfamily (MFS) profile" evidence="8">
    <location>
        <begin position="9"/>
        <end position="402"/>
    </location>
</feature>
<dbReference type="PROSITE" id="PS50850">
    <property type="entry name" value="MFS"/>
    <property type="match status" value="1"/>
</dbReference>
<evidence type="ECO:0000256" key="4">
    <source>
        <dbReference type="ARBA" id="ARBA00022692"/>
    </source>
</evidence>
<evidence type="ECO:0000256" key="6">
    <source>
        <dbReference type="ARBA" id="ARBA00023136"/>
    </source>
</evidence>
<evidence type="ECO:0000313" key="10">
    <source>
        <dbReference type="Proteomes" id="UP001178288"/>
    </source>
</evidence>
<feature type="transmembrane region" description="Helical" evidence="7">
    <location>
        <begin position="376"/>
        <end position="397"/>
    </location>
</feature>
<reference evidence="9" key="1">
    <citation type="submission" date="2023-05" db="EMBL/GenBank/DDBJ databases">
        <title>Comparative genomics of Bacillaceae isolates and their secondary metabolite potential.</title>
        <authorList>
            <person name="Song L."/>
            <person name="Nielsen L.J."/>
            <person name="Mohite O."/>
            <person name="Xu X."/>
            <person name="Weber T."/>
            <person name="Kovacs A.T."/>
        </authorList>
    </citation>
    <scope>NUCLEOTIDE SEQUENCE</scope>
    <source>
        <strain evidence="9">XLM17</strain>
    </source>
</reference>
<dbReference type="Pfam" id="PF07690">
    <property type="entry name" value="MFS_1"/>
    <property type="match status" value="1"/>
</dbReference>
<keyword evidence="2" id="KW-0813">Transport</keyword>
<feature type="transmembrane region" description="Helical" evidence="7">
    <location>
        <begin position="314"/>
        <end position="337"/>
    </location>
</feature>
<dbReference type="SUPFAM" id="SSF103473">
    <property type="entry name" value="MFS general substrate transporter"/>
    <property type="match status" value="1"/>
</dbReference>
<evidence type="ECO:0000313" key="9">
    <source>
        <dbReference type="EMBL" id="WHY85237.1"/>
    </source>
</evidence>
<dbReference type="Gene3D" id="1.20.1250.20">
    <property type="entry name" value="MFS general substrate transporter like domains"/>
    <property type="match status" value="1"/>
</dbReference>
<proteinExistence type="predicted"/>
<dbReference type="EMBL" id="CP126114">
    <property type="protein sequence ID" value="WHY85237.1"/>
    <property type="molecule type" value="Genomic_DNA"/>
</dbReference>
<evidence type="ECO:0000259" key="8">
    <source>
        <dbReference type="PROSITE" id="PS50850"/>
    </source>
</evidence>
<feature type="transmembrane region" description="Helical" evidence="7">
    <location>
        <begin position="349"/>
        <end position="370"/>
    </location>
</feature>
<keyword evidence="5 7" id="KW-1133">Transmembrane helix</keyword>
<evidence type="ECO:0000256" key="3">
    <source>
        <dbReference type="ARBA" id="ARBA00022475"/>
    </source>
</evidence>
<organism evidence="9 10">
    <name type="scientific">Neobacillus novalis</name>
    <dbReference type="NCBI Taxonomy" id="220687"/>
    <lineage>
        <taxon>Bacteria</taxon>
        <taxon>Bacillati</taxon>
        <taxon>Bacillota</taxon>
        <taxon>Bacilli</taxon>
        <taxon>Bacillales</taxon>
        <taxon>Bacillaceae</taxon>
        <taxon>Neobacillus</taxon>
    </lineage>
</organism>
<gene>
    <name evidence="9" type="ORF">QNH39_21865</name>
</gene>
<name>A0AA95MJW2_9BACI</name>
<keyword evidence="4 7" id="KW-0812">Transmembrane</keyword>
<feature type="transmembrane region" description="Helical" evidence="7">
    <location>
        <begin position="249"/>
        <end position="272"/>
    </location>
</feature>
<feature type="transmembrane region" description="Helical" evidence="7">
    <location>
        <begin position="12"/>
        <end position="36"/>
    </location>
</feature>
<evidence type="ECO:0000256" key="5">
    <source>
        <dbReference type="ARBA" id="ARBA00022989"/>
    </source>
</evidence>
<feature type="transmembrane region" description="Helical" evidence="7">
    <location>
        <begin position="84"/>
        <end position="106"/>
    </location>
</feature>
<dbReference type="KEGG" id="nnv:QNH39_21865"/>
<comment type="subcellular location">
    <subcellularLocation>
        <location evidence="1">Cell membrane</location>
        <topology evidence="1">Multi-pass membrane protein</topology>
    </subcellularLocation>
</comment>